<dbReference type="Pfam" id="PF25917">
    <property type="entry name" value="BSH_RND"/>
    <property type="match status" value="1"/>
</dbReference>
<dbReference type="Gene3D" id="2.40.30.170">
    <property type="match status" value="1"/>
</dbReference>
<sequence>MKRKHISWAALAVAVLLIAFAAWFFYGRRPAATTAAAPRGIPVSAVAVKLADVPVYIDALGTVTAIRTVTLITQVNGILDSVNFQEGQHVKKGQVIAHIDSRQLEAQLQQAQGTLVHDQATLANDRLNLQRYQTLIKVGSITQQTLDTQAATVKQDEGTVTADTGNVKNLQVQVDYCTITSPVDGVIGLRLVDPGNYVTTTSTTGMAVITQLDPATVIFAVPEDYLGQIHAAMARGPVKVFAWDRDKRKLLATGALLALDNQVDTTTGTVKVRAQFDHAGDALFPNQFVNARMQADTLDQNPVIPTAAIQHGTNGDFVFVVGAGNKAVLRNVKAGPVTGDDTAILGGGVKPGERVVTDGADKLDNGTLVRVVSAASPASSASAASSTMH</sequence>
<dbReference type="InterPro" id="IPR058626">
    <property type="entry name" value="MdtA-like_b-barrel"/>
</dbReference>
<evidence type="ECO:0000256" key="4">
    <source>
        <dbReference type="ARBA" id="ARBA00022475"/>
    </source>
</evidence>
<evidence type="ECO:0000259" key="8">
    <source>
        <dbReference type="Pfam" id="PF25917"/>
    </source>
</evidence>
<dbReference type="Pfam" id="PF25876">
    <property type="entry name" value="HH_MFP_RND"/>
    <property type="match status" value="1"/>
</dbReference>
<evidence type="ECO:0000313" key="11">
    <source>
        <dbReference type="EMBL" id="TDG08248.1"/>
    </source>
</evidence>
<dbReference type="Pfam" id="PF25944">
    <property type="entry name" value="Beta-barrel_RND"/>
    <property type="match status" value="1"/>
</dbReference>
<accession>A0A4R5LF13</accession>
<comment type="subcellular location">
    <subcellularLocation>
        <location evidence="1">Cell membrane</location>
    </subcellularLocation>
</comment>
<dbReference type="NCBIfam" id="TIGR01730">
    <property type="entry name" value="RND_mfp"/>
    <property type="match status" value="1"/>
</dbReference>
<gene>
    <name evidence="11" type="ORF">E1N52_12800</name>
</gene>
<dbReference type="EMBL" id="SMOD01000008">
    <property type="protein sequence ID" value="TDG08248.1"/>
    <property type="molecule type" value="Genomic_DNA"/>
</dbReference>
<dbReference type="AlphaFoldDB" id="A0A4R5LF13"/>
<reference evidence="11 12" key="1">
    <citation type="submission" date="2019-03" db="EMBL/GenBank/DDBJ databases">
        <title>Paraburkholderia sp. isolated from native Mimosa gymnas in Guartela State Park, Brazil.</title>
        <authorList>
            <person name="Paulitsch F."/>
            <person name="Hungria M."/>
            <person name="Delamuta J.R.M."/>
            <person name="Ribeiro R.A."/>
            <person name="Dall'Agnol R."/>
            <person name="Silva J.S.B."/>
        </authorList>
    </citation>
    <scope>NUCLEOTIDE SEQUENCE [LARGE SCALE GENOMIC DNA]</scope>
    <source>
        <strain evidence="11 12">CNPSo 3008</strain>
    </source>
</reference>
<dbReference type="Gene3D" id="2.40.420.20">
    <property type="match status" value="1"/>
</dbReference>
<comment type="similarity">
    <text evidence="2">Belongs to the membrane fusion protein (MFP) (TC 8.A.1) family.</text>
</comment>
<keyword evidence="3" id="KW-0813">Transport</keyword>
<keyword evidence="6" id="KW-0472">Membrane</keyword>
<evidence type="ECO:0000256" key="2">
    <source>
        <dbReference type="ARBA" id="ARBA00009477"/>
    </source>
</evidence>
<evidence type="ECO:0000256" key="5">
    <source>
        <dbReference type="ARBA" id="ARBA00022519"/>
    </source>
</evidence>
<evidence type="ECO:0000256" key="6">
    <source>
        <dbReference type="ARBA" id="ARBA00023136"/>
    </source>
</evidence>
<dbReference type="RefSeq" id="WP_133183152.1">
    <property type="nucleotide sequence ID" value="NZ_SMOD01000008.1"/>
</dbReference>
<comment type="caution">
    <text evidence="11">The sequence shown here is derived from an EMBL/GenBank/DDBJ whole genome shotgun (WGS) entry which is preliminary data.</text>
</comment>
<dbReference type="InterPro" id="IPR058627">
    <property type="entry name" value="MdtA-like_C"/>
</dbReference>
<evidence type="ECO:0000256" key="3">
    <source>
        <dbReference type="ARBA" id="ARBA00022448"/>
    </source>
</evidence>
<dbReference type="InterPro" id="IPR006143">
    <property type="entry name" value="RND_pump_MFP"/>
</dbReference>
<dbReference type="Proteomes" id="UP000295606">
    <property type="component" value="Unassembled WGS sequence"/>
</dbReference>
<dbReference type="GO" id="GO:1990281">
    <property type="term" value="C:efflux pump complex"/>
    <property type="evidence" value="ECO:0007669"/>
    <property type="project" value="TreeGrafter"/>
</dbReference>
<dbReference type="SUPFAM" id="SSF111369">
    <property type="entry name" value="HlyD-like secretion proteins"/>
    <property type="match status" value="1"/>
</dbReference>
<dbReference type="GO" id="GO:0015562">
    <property type="term" value="F:efflux transmembrane transporter activity"/>
    <property type="evidence" value="ECO:0007669"/>
    <property type="project" value="TreeGrafter"/>
</dbReference>
<proteinExistence type="inferred from homology"/>
<keyword evidence="5" id="KW-0997">Cell inner membrane</keyword>
<dbReference type="Gene3D" id="2.40.50.100">
    <property type="match status" value="1"/>
</dbReference>
<feature type="domain" description="Multidrug resistance protein MdtA-like C-terminal permuted SH3" evidence="10">
    <location>
        <begin position="303"/>
        <end position="362"/>
    </location>
</feature>
<evidence type="ECO:0000313" key="12">
    <source>
        <dbReference type="Proteomes" id="UP000295606"/>
    </source>
</evidence>
<dbReference type="Gene3D" id="1.10.287.470">
    <property type="entry name" value="Helix hairpin bin"/>
    <property type="match status" value="1"/>
</dbReference>
<dbReference type="InterPro" id="IPR058624">
    <property type="entry name" value="MdtA-like_HH"/>
</dbReference>
<evidence type="ECO:0000259" key="7">
    <source>
        <dbReference type="Pfam" id="PF25876"/>
    </source>
</evidence>
<evidence type="ECO:0000259" key="10">
    <source>
        <dbReference type="Pfam" id="PF25967"/>
    </source>
</evidence>
<dbReference type="PANTHER" id="PTHR30469">
    <property type="entry name" value="MULTIDRUG RESISTANCE PROTEIN MDTA"/>
    <property type="match status" value="1"/>
</dbReference>
<protein>
    <submittedName>
        <fullName evidence="11">Efflux RND transporter periplasmic adaptor subunit</fullName>
    </submittedName>
</protein>
<evidence type="ECO:0000259" key="9">
    <source>
        <dbReference type="Pfam" id="PF25944"/>
    </source>
</evidence>
<dbReference type="Pfam" id="PF25967">
    <property type="entry name" value="RND-MFP_C"/>
    <property type="match status" value="1"/>
</dbReference>
<feature type="domain" description="Multidrug resistance protein MdtA-like alpha-helical hairpin" evidence="7">
    <location>
        <begin position="107"/>
        <end position="176"/>
    </location>
</feature>
<feature type="domain" description="Multidrug resistance protein MdtA-like beta-barrel" evidence="9">
    <location>
        <begin position="215"/>
        <end position="297"/>
    </location>
</feature>
<keyword evidence="4" id="KW-1003">Cell membrane</keyword>
<feature type="domain" description="Multidrug resistance protein MdtA-like barrel-sandwich hybrid" evidence="8">
    <location>
        <begin position="67"/>
        <end position="210"/>
    </location>
</feature>
<dbReference type="OrthoDB" id="9783047at2"/>
<name>A0A4R5LF13_9BURK</name>
<dbReference type="PANTHER" id="PTHR30469:SF12">
    <property type="entry name" value="MULTIDRUG RESISTANCE PROTEIN MDTA"/>
    <property type="match status" value="1"/>
</dbReference>
<evidence type="ECO:0000256" key="1">
    <source>
        <dbReference type="ARBA" id="ARBA00004236"/>
    </source>
</evidence>
<dbReference type="InterPro" id="IPR058625">
    <property type="entry name" value="MdtA-like_BSH"/>
</dbReference>
<organism evidence="11 12">
    <name type="scientific">Paraburkholderia guartelaensis</name>
    <dbReference type="NCBI Taxonomy" id="2546446"/>
    <lineage>
        <taxon>Bacteria</taxon>
        <taxon>Pseudomonadati</taxon>
        <taxon>Pseudomonadota</taxon>
        <taxon>Betaproteobacteria</taxon>
        <taxon>Burkholderiales</taxon>
        <taxon>Burkholderiaceae</taxon>
        <taxon>Paraburkholderia</taxon>
    </lineage>
</organism>